<dbReference type="EMBL" id="RQGD01000039">
    <property type="protein sequence ID" value="TGL57167.1"/>
    <property type="molecule type" value="Genomic_DNA"/>
</dbReference>
<reference evidence="1" key="1">
    <citation type="journal article" date="2019" name="PLoS Negl. Trop. Dis.">
        <title>Revisiting the worldwide diversity of Leptospira species in the environment.</title>
        <authorList>
            <person name="Vincent A.T."/>
            <person name="Schiettekatte O."/>
            <person name="Bourhy P."/>
            <person name="Veyrier F.J."/>
            <person name="Picardeau M."/>
        </authorList>
    </citation>
    <scope>NUCLEOTIDE SEQUENCE [LARGE SCALE GENOMIC DNA]</scope>
    <source>
        <strain evidence="1">201702476</strain>
    </source>
</reference>
<organism evidence="1 2">
    <name type="scientific">Leptospira ognonensis</name>
    <dbReference type="NCBI Taxonomy" id="2484945"/>
    <lineage>
        <taxon>Bacteria</taxon>
        <taxon>Pseudomonadati</taxon>
        <taxon>Spirochaetota</taxon>
        <taxon>Spirochaetia</taxon>
        <taxon>Leptospirales</taxon>
        <taxon>Leptospiraceae</taxon>
        <taxon>Leptospira</taxon>
    </lineage>
</organism>
<dbReference type="GO" id="GO:0051539">
    <property type="term" value="F:4 iron, 4 sulfur cluster binding"/>
    <property type="evidence" value="ECO:0007669"/>
    <property type="project" value="TreeGrafter"/>
</dbReference>
<dbReference type="Proteomes" id="UP000297693">
    <property type="component" value="Unassembled WGS sequence"/>
</dbReference>
<sequence length="331" mass="38456">MFKHFSHIYIEKQILDHPRTLNILKKFKNSEVVQIVHYKDIFNRRGQNFRTQKLSQKLILAKRQDHFLYPGSHFSPNFDHPNFYYNTLALNCIYDCSYCYLQGMFSSANLVFFVNWEDYFKATDAFLEKNKTLYLALSYDTDLLATESFFPAVSAWIDFAKDRPDLILEIRTKSSHFSAIQNCSSIPNCILAWTISPESICTEIEKKAPSLNARLTSIQSALDAGWKVRLCIDPILRVKDWKEKYEEFMDALAGKIDLNLVHDISIGSFRMNTEFLGNIQNQRADDSLLYYPYVRQSGIASYSAAENEEMLTFVKGCFEGKVERCKIKVSY</sequence>
<name>A0A4R9JXB7_9LEPT</name>
<dbReference type="InterPro" id="IPR049539">
    <property type="entry name" value="SPL"/>
</dbReference>
<dbReference type="GO" id="GO:0042601">
    <property type="term" value="C:endospore-forming forespore"/>
    <property type="evidence" value="ECO:0007669"/>
    <property type="project" value="TreeGrafter"/>
</dbReference>
<dbReference type="PANTHER" id="PTHR37822:SF2">
    <property type="entry name" value="SPORE PHOTOPRODUCT LYASE"/>
    <property type="match status" value="1"/>
</dbReference>
<dbReference type="GO" id="GO:0003913">
    <property type="term" value="F:DNA photolyase activity"/>
    <property type="evidence" value="ECO:0007669"/>
    <property type="project" value="TreeGrafter"/>
</dbReference>
<dbReference type="AlphaFoldDB" id="A0A4R9JXB7"/>
<protein>
    <submittedName>
        <fullName evidence="1">DNA photolyase</fullName>
    </submittedName>
</protein>
<dbReference type="OrthoDB" id="9783671at2"/>
<dbReference type="PANTHER" id="PTHR37822">
    <property type="entry name" value="SPORE PHOTOPRODUCT LYASE-RELATED"/>
    <property type="match status" value="1"/>
</dbReference>
<proteinExistence type="predicted"/>
<accession>A0A4R9JXB7</accession>
<keyword evidence="1" id="KW-0456">Lyase</keyword>
<dbReference type="Gene3D" id="3.80.30.30">
    <property type="match status" value="1"/>
</dbReference>
<evidence type="ECO:0000313" key="2">
    <source>
        <dbReference type="Proteomes" id="UP000297693"/>
    </source>
</evidence>
<gene>
    <name evidence="1" type="ORF">EHQ58_15415</name>
</gene>
<dbReference type="Gene3D" id="3.40.50.12110">
    <property type="match status" value="1"/>
</dbReference>
<evidence type="ECO:0000313" key="1">
    <source>
        <dbReference type="EMBL" id="TGL57167.1"/>
    </source>
</evidence>
<comment type="caution">
    <text evidence="1">The sequence shown here is derived from an EMBL/GenBank/DDBJ whole genome shotgun (WGS) entry which is preliminary data.</text>
</comment>
<dbReference type="Pfam" id="PF20903">
    <property type="entry name" value="SPL"/>
    <property type="match status" value="1"/>
</dbReference>
<keyword evidence="2" id="KW-1185">Reference proteome</keyword>
<dbReference type="RefSeq" id="WP_135624796.1">
    <property type="nucleotide sequence ID" value="NZ_RQGD01000039.1"/>
</dbReference>
<dbReference type="GO" id="GO:1904047">
    <property type="term" value="F:S-adenosyl-L-methionine binding"/>
    <property type="evidence" value="ECO:0007669"/>
    <property type="project" value="TreeGrafter"/>
</dbReference>